<dbReference type="Proteomes" id="UP001295794">
    <property type="component" value="Unassembled WGS sequence"/>
</dbReference>
<comment type="caution">
    <text evidence="2">The sequence shown here is derived from an EMBL/GenBank/DDBJ whole genome shotgun (WGS) entry which is preliminary data.</text>
</comment>
<protein>
    <submittedName>
        <fullName evidence="2">Uncharacterized protein</fullName>
    </submittedName>
</protein>
<keyword evidence="3" id="KW-1185">Reference proteome</keyword>
<organism evidence="2 3">
    <name type="scientific">Mycena citricolor</name>
    <dbReference type="NCBI Taxonomy" id="2018698"/>
    <lineage>
        <taxon>Eukaryota</taxon>
        <taxon>Fungi</taxon>
        <taxon>Dikarya</taxon>
        <taxon>Basidiomycota</taxon>
        <taxon>Agaricomycotina</taxon>
        <taxon>Agaricomycetes</taxon>
        <taxon>Agaricomycetidae</taxon>
        <taxon>Agaricales</taxon>
        <taxon>Marasmiineae</taxon>
        <taxon>Mycenaceae</taxon>
        <taxon>Mycena</taxon>
    </lineage>
</organism>
<evidence type="ECO:0000313" key="2">
    <source>
        <dbReference type="EMBL" id="CAK5269575.1"/>
    </source>
</evidence>
<name>A0AAD2Q2Q8_9AGAR</name>
<sequence length="273" mass="30343">MVVCQPIGTVFASFSYPAIIPPNNFKHSVQALSATEDIDMPDAYDSKVPGNWEDVYDGPLYHMLPPGKEGSLHSYAGMEAILNMVTNGMRPDCGNSRLHSKRLTSAYDAYLEIMRKVDTQVAEALGRDKDWEKMNVCPLCLYVLDGEPKLQYSFFASVNRNNSLKLVDSSFRAGNPCFNACVLTSWQWLTAAQVDVFKNEVKNSQARSSKTKEDTGATSVDLPPSVDQESLPTENLPTATDFPDEDVAWLNINKLNKTDVHELKQSISVCMEC</sequence>
<reference evidence="2" key="1">
    <citation type="submission" date="2023-11" db="EMBL/GenBank/DDBJ databases">
        <authorList>
            <person name="De Vega J J."/>
            <person name="De Vega J J."/>
        </authorList>
    </citation>
    <scope>NUCLEOTIDE SEQUENCE</scope>
</reference>
<dbReference type="AlphaFoldDB" id="A0AAD2Q2Q8"/>
<feature type="compositionally biased region" description="Polar residues" evidence="1">
    <location>
        <begin position="227"/>
        <end position="238"/>
    </location>
</feature>
<feature type="region of interest" description="Disordered" evidence="1">
    <location>
        <begin position="203"/>
        <end position="238"/>
    </location>
</feature>
<gene>
    <name evidence="2" type="ORF">MYCIT1_LOCUS13402</name>
</gene>
<evidence type="ECO:0000256" key="1">
    <source>
        <dbReference type="SAM" id="MobiDB-lite"/>
    </source>
</evidence>
<dbReference type="EMBL" id="CAVNYO010000149">
    <property type="protein sequence ID" value="CAK5269575.1"/>
    <property type="molecule type" value="Genomic_DNA"/>
</dbReference>
<accession>A0AAD2Q2Q8</accession>
<proteinExistence type="predicted"/>
<evidence type="ECO:0000313" key="3">
    <source>
        <dbReference type="Proteomes" id="UP001295794"/>
    </source>
</evidence>